<evidence type="ECO:0000256" key="2">
    <source>
        <dbReference type="ARBA" id="ARBA00023054"/>
    </source>
</evidence>
<accession>A0A2S9JKS3</accession>
<proteinExistence type="predicted"/>
<comment type="caution">
    <text evidence="4">The sequence shown here is derived from an EMBL/GenBank/DDBJ whole genome shotgun (WGS) entry which is preliminary data.</text>
</comment>
<dbReference type="GO" id="GO:0030313">
    <property type="term" value="C:cell envelope"/>
    <property type="evidence" value="ECO:0007669"/>
    <property type="project" value="UniProtKB-SubCell"/>
</dbReference>
<comment type="subcellular location">
    <subcellularLocation>
        <location evidence="1">Cell envelope</location>
    </subcellularLocation>
</comment>
<sequence length="314" mass="34576">MNTAPENRFFLSKIMIIVILSACNTNRHSFDASGSFEAEETIISAETQGMIKAFDIAEGQTLQAGEQIGYVDSVQLHLKKRQLEAQVRALTGKKPNIPVQLSALGEQLRTAEKEKARIINLVKGDAATPKQLDDMNAQIAVLKKQIEAQKSSLSISSEGISKDAIPLQIQIEQLEDQLSKCHIVNPIAGTVLTKYAEANEMATVGKPLYKIADLSNITLRAYITGNQLSQIKLNQKVSVNTDDGNGGYKETAGIITWISDKAEFTPKTIQTKDERANMVYAIKVKVKNDGKYKIGMYGEILFNGEEEKERGNDD</sequence>
<feature type="coiled-coil region" evidence="3">
    <location>
        <begin position="101"/>
        <end position="152"/>
    </location>
</feature>
<evidence type="ECO:0000256" key="1">
    <source>
        <dbReference type="ARBA" id="ARBA00004196"/>
    </source>
</evidence>
<reference evidence="4 5" key="1">
    <citation type="submission" date="2018-02" db="EMBL/GenBank/DDBJ databases">
        <title>The draft genome of Sphingobacterium gobiense H7.</title>
        <authorList>
            <person name="Li L."/>
            <person name="Liu L."/>
            <person name="Zhang X."/>
            <person name="Wang T."/>
            <person name="Liang L."/>
        </authorList>
    </citation>
    <scope>NUCLEOTIDE SEQUENCE [LARGE SCALE GENOMIC DNA]</scope>
    <source>
        <strain evidence="4 5">ACCC 05757</strain>
    </source>
</reference>
<dbReference type="PANTHER" id="PTHR32347:SF23">
    <property type="entry name" value="BLL5650 PROTEIN"/>
    <property type="match status" value="1"/>
</dbReference>
<dbReference type="EMBL" id="PVBS01000002">
    <property type="protein sequence ID" value="PRD53716.1"/>
    <property type="molecule type" value="Genomic_DNA"/>
</dbReference>
<dbReference type="AlphaFoldDB" id="A0A2S9JKS3"/>
<evidence type="ECO:0000313" key="5">
    <source>
        <dbReference type="Proteomes" id="UP000238642"/>
    </source>
</evidence>
<gene>
    <name evidence="4" type="ORF">C5749_09300</name>
</gene>
<dbReference type="PANTHER" id="PTHR32347">
    <property type="entry name" value="EFFLUX SYSTEM COMPONENT YKNX-RELATED"/>
    <property type="match status" value="1"/>
</dbReference>
<dbReference type="InterPro" id="IPR050465">
    <property type="entry name" value="UPF0194_transport"/>
</dbReference>
<evidence type="ECO:0000256" key="3">
    <source>
        <dbReference type="SAM" id="Coils"/>
    </source>
</evidence>
<dbReference type="Proteomes" id="UP000238642">
    <property type="component" value="Unassembled WGS sequence"/>
</dbReference>
<name>A0A2S9JKS3_9SPHI</name>
<dbReference type="SUPFAM" id="SSF111369">
    <property type="entry name" value="HlyD-like secretion proteins"/>
    <property type="match status" value="1"/>
</dbReference>
<keyword evidence="5" id="KW-1185">Reference proteome</keyword>
<evidence type="ECO:0000313" key="4">
    <source>
        <dbReference type="EMBL" id="PRD53716.1"/>
    </source>
</evidence>
<organism evidence="4 5">
    <name type="scientific">Sphingobacterium gobiense</name>
    <dbReference type="NCBI Taxonomy" id="1382456"/>
    <lineage>
        <taxon>Bacteria</taxon>
        <taxon>Pseudomonadati</taxon>
        <taxon>Bacteroidota</taxon>
        <taxon>Sphingobacteriia</taxon>
        <taxon>Sphingobacteriales</taxon>
        <taxon>Sphingobacteriaceae</taxon>
        <taxon>Sphingobacterium</taxon>
    </lineage>
</organism>
<dbReference type="Gene3D" id="2.40.50.100">
    <property type="match status" value="1"/>
</dbReference>
<dbReference type="Gene3D" id="2.40.30.170">
    <property type="match status" value="1"/>
</dbReference>
<keyword evidence="2 3" id="KW-0175">Coiled coil</keyword>
<dbReference type="OrthoDB" id="9778236at2"/>
<protein>
    <submittedName>
        <fullName evidence="4">HlyD family secretion protein</fullName>
    </submittedName>
</protein>